<name>A0ABR8W6E7_9MICO</name>
<comment type="caution">
    <text evidence="4">The sequence shown here is derived from an EMBL/GenBank/DDBJ whole genome shotgun (WGS) entry which is preliminary data.</text>
</comment>
<gene>
    <name evidence="4" type="ORF">H9633_09830</name>
</gene>
<dbReference type="InterPro" id="IPR051534">
    <property type="entry name" value="CBASS_pafABC_assoc_protein"/>
</dbReference>
<feature type="domain" description="PafC HTH" evidence="2">
    <location>
        <begin position="12"/>
        <end position="135"/>
    </location>
</feature>
<evidence type="ECO:0000313" key="4">
    <source>
        <dbReference type="EMBL" id="MBD8012597.1"/>
    </source>
</evidence>
<accession>A0ABR8W6E7</accession>
<dbReference type="PANTHER" id="PTHR34580:SF1">
    <property type="entry name" value="PROTEIN PAFC"/>
    <property type="match status" value="1"/>
</dbReference>
<dbReference type="InterPro" id="IPR028349">
    <property type="entry name" value="PafC-like"/>
</dbReference>
<reference evidence="4 5" key="1">
    <citation type="submission" date="2020-08" db="EMBL/GenBank/DDBJ databases">
        <title>A Genomic Blueprint of the Chicken Gut Microbiome.</title>
        <authorList>
            <person name="Gilroy R."/>
            <person name="Ravi A."/>
            <person name="Getino M."/>
            <person name="Pursley I."/>
            <person name="Horton D.L."/>
            <person name="Alikhan N.-F."/>
            <person name="Baker D."/>
            <person name="Gharbi K."/>
            <person name="Hall N."/>
            <person name="Watson M."/>
            <person name="Adriaenssens E.M."/>
            <person name="Foster-Nyarko E."/>
            <person name="Jarju S."/>
            <person name="Secka A."/>
            <person name="Antonio M."/>
            <person name="Oren A."/>
            <person name="Chaudhuri R."/>
            <person name="La Ragione R.M."/>
            <person name="Hildebrand F."/>
            <person name="Pallen M.J."/>
        </authorList>
    </citation>
    <scope>NUCLEOTIDE SEQUENCE [LARGE SCALE GENOMIC DNA]</scope>
    <source>
        <strain evidence="4 5">Re1</strain>
    </source>
</reference>
<sequence length="331" mass="35905">MSTQGAPLLAAEQVRLYLTLVPYLLERGQVTLDEAAADFGVTREALRGMVEKLTVIGLPGDSGYWQLPQEMFDIDWELLDEHDIIEITNDVALRRVPRLTAREAAALLAGLQMVASVPAVAESGLVTGLMAKLSRGSAGAPPDLVVAPAAVTEVQRVVSQALHDGVAVSFRYQAPDAQPTTRTVDPAQIRIDNGQWYLQGWCHLRTAMRTFHLDRVSDARLTDIPITHGDAAVPAEFGDGDGPEGEVTVRIPERLVPLIGSFPQEEVDRGAGLVTLRIRMADPRGIKRVAARFGGALEVLDPPLARTTTRDWAAAGLDLYKTSERQHAQVD</sequence>
<keyword evidence="5" id="KW-1185">Reference proteome</keyword>
<dbReference type="InterPro" id="IPR057727">
    <property type="entry name" value="WCX_dom"/>
</dbReference>
<dbReference type="EMBL" id="JACSPX010000002">
    <property type="protein sequence ID" value="MBD8012597.1"/>
    <property type="molecule type" value="Genomic_DNA"/>
</dbReference>
<proteinExistence type="predicted"/>
<evidence type="ECO:0000313" key="5">
    <source>
        <dbReference type="Proteomes" id="UP000611521"/>
    </source>
</evidence>
<dbReference type="Pfam" id="PF13280">
    <property type="entry name" value="WYL"/>
    <property type="match status" value="1"/>
</dbReference>
<feature type="domain" description="WYL" evidence="1">
    <location>
        <begin position="155"/>
        <end position="220"/>
    </location>
</feature>
<organism evidence="4 5">
    <name type="scientific">Microbacterium commune</name>
    <dbReference type="NCBI Taxonomy" id="2762219"/>
    <lineage>
        <taxon>Bacteria</taxon>
        <taxon>Bacillati</taxon>
        <taxon>Actinomycetota</taxon>
        <taxon>Actinomycetes</taxon>
        <taxon>Micrococcales</taxon>
        <taxon>Microbacteriaceae</taxon>
        <taxon>Microbacterium</taxon>
    </lineage>
</organism>
<dbReference type="PROSITE" id="PS52050">
    <property type="entry name" value="WYL"/>
    <property type="match status" value="1"/>
</dbReference>
<evidence type="ECO:0000259" key="2">
    <source>
        <dbReference type="Pfam" id="PF19187"/>
    </source>
</evidence>
<protein>
    <submittedName>
        <fullName evidence="4">WYL domain-containing protein</fullName>
    </submittedName>
</protein>
<dbReference type="Pfam" id="PF19187">
    <property type="entry name" value="HTH_PafC"/>
    <property type="match status" value="1"/>
</dbReference>
<dbReference type="PIRSF" id="PIRSF016838">
    <property type="entry name" value="PafC"/>
    <property type="match status" value="1"/>
</dbReference>
<evidence type="ECO:0000259" key="1">
    <source>
        <dbReference type="Pfam" id="PF13280"/>
    </source>
</evidence>
<feature type="domain" description="WCX" evidence="3">
    <location>
        <begin position="245"/>
        <end position="314"/>
    </location>
</feature>
<dbReference type="Pfam" id="PF25583">
    <property type="entry name" value="WCX"/>
    <property type="match status" value="1"/>
</dbReference>
<dbReference type="RefSeq" id="WP_191713038.1">
    <property type="nucleotide sequence ID" value="NZ_JACSPX010000002.1"/>
</dbReference>
<dbReference type="PANTHER" id="PTHR34580">
    <property type="match status" value="1"/>
</dbReference>
<dbReference type="InterPro" id="IPR043839">
    <property type="entry name" value="PafC_HTH"/>
</dbReference>
<dbReference type="Proteomes" id="UP000611521">
    <property type="component" value="Unassembled WGS sequence"/>
</dbReference>
<evidence type="ECO:0000259" key="3">
    <source>
        <dbReference type="Pfam" id="PF25583"/>
    </source>
</evidence>
<dbReference type="InterPro" id="IPR026881">
    <property type="entry name" value="WYL_dom"/>
</dbReference>